<dbReference type="EMBL" id="CABFNO020001467">
    <property type="protein sequence ID" value="CAG9989488.1"/>
    <property type="molecule type" value="Genomic_DNA"/>
</dbReference>
<feature type="transmembrane region" description="Helical" evidence="2">
    <location>
        <begin position="414"/>
        <end position="437"/>
    </location>
</feature>
<comment type="caution">
    <text evidence="3">The sequence shown here is derived from an EMBL/GenBank/DDBJ whole genome shotgun (WGS) entry which is preliminary data.</text>
</comment>
<feature type="compositionally biased region" description="Acidic residues" evidence="1">
    <location>
        <begin position="53"/>
        <end position="95"/>
    </location>
</feature>
<protein>
    <submittedName>
        <fullName evidence="3">Uncharacterized protein</fullName>
    </submittedName>
</protein>
<dbReference type="Proteomes" id="UP000754883">
    <property type="component" value="Unassembled WGS sequence"/>
</dbReference>
<feature type="transmembrane region" description="Helical" evidence="2">
    <location>
        <begin position="228"/>
        <end position="248"/>
    </location>
</feature>
<name>A0A9N9UIL9_9HYPO</name>
<keyword evidence="2" id="KW-0472">Membrane</keyword>
<feature type="transmembrane region" description="Helical" evidence="2">
    <location>
        <begin position="285"/>
        <end position="305"/>
    </location>
</feature>
<keyword evidence="2" id="KW-1133">Transmembrane helix</keyword>
<feature type="transmembrane region" description="Helical" evidence="2">
    <location>
        <begin position="196"/>
        <end position="216"/>
    </location>
</feature>
<dbReference type="OrthoDB" id="4834801at2759"/>
<keyword evidence="2" id="KW-0812">Transmembrane</keyword>
<accession>A0A9N9UIL9</accession>
<feature type="transmembrane region" description="Helical" evidence="2">
    <location>
        <begin position="6"/>
        <end position="34"/>
    </location>
</feature>
<gene>
    <name evidence="3" type="ORF">CBYS24578_00005183</name>
</gene>
<evidence type="ECO:0000313" key="3">
    <source>
        <dbReference type="EMBL" id="CAG9989488.1"/>
    </source>
</evidence>
<feature type="transmembrane region" description="Helical" evidence="2">
    <location>
        <begin position="141"/>
        <end position="160"/>
    </location>
</feature>
<feature type="region of interest" description="Disordered" evidence="1">
    <location>
        <begin position="52"/>
        <end position="107"/>
    </location>
</feature>
<evidence type="ECO:0000313" key="4">
    <source>
        <dbReference type="Proteomes" id="UP000754883"/>
    </source>
</evidence>
<reference evidence="3" key="1">
    <citation type="submission" date="2021-10" db="EMBL/GenBank/DDBJ databases">
        <authorList>
            <person name="Piombo E."/>
        </authorList>
    </citation>
    <scope>NUCLEOTIDE SEQUENCE</scope>
</reference>
<sequence length="484" mass="53159">MASIVARLAVAGLLLALQSMTLVIGLAIFIFELVQYFVRRKARMAREAREYAMEEEEQQRDDGEEEQQRDDGEEEQQPDDGEEEQQPDAEEEEQQPDTGGTEQHRQEAELGRLRGHCPRIGASSSARNFTFLKPLGRLEHFGAPAVMLVIAVSLAVASFAPNYGNAISVFVPSSSTFNSTCKIPRVTTVDADIAGAGIRFATWAQIELMVALVLLGHFHDRCLGVKQLGAGLAITHLGLAIALGTQMINGKLTSAEAIVGAMMLDAQGTALSIQFAVRDVLASRWQVWTSILCQIIGSAILIICVTKFRAGDFVGHDENCFCIKVFWWGWLTDCPQKTEVGEALVFWIYLACRMVGSAHNSFIAAVNTGRFDLAERWDEHLALRRYLYWTGTGPRRASASEDSRRLKESPVHGHCPATVTFMYVMHAVFSAVSMLAAQNAMNGGMEPSAGPLSVGQLNAVVLAVGSTARVILLLIFWLYFTCRR</sequence>
<dbReference type="AlphaFoldDB" id="A0A9N9UIL9"/>
<feature type="transmembrane region" description="Helical" evidence="2">
    <location>
        <begin position="457"/>
        <end position="480"/>
    </location>
</feature>
<keyword evidence="4" id="KW-1185">Reference proteome</keyword>
<evidence type="ECO:0000256" key="2">
    <source>
        <dbReference type="SAM" id="Phobius"/>
    </source>
</evidence>
<proteinExistence type="predicted"/>
<evidence type="ECO:0000256" key="1">
    <source>
        <dbReference type="SAM" id="MobiDB-lite"/>
    </source>
</evidence>
<organism evidence="3 4">
    <name type="scientific">Clonostachys byssicola</name>
    <dbReference type="NCBI Taxonomy" id="160290"/>
    <lineage>
        <taxon>Eukaryota</taxon>
        <taxon>Fungi</taxon>
        <taxon>Dikarya</taxon>
        <taxon>Ascomycota</taxon>
        <taxon>Pezizomycotina</taxon>
        <taxon>Sordariomycetes</taxon>
        <taxon>Hypocreomycetidae</taxon>
        <taxon>Hypocreales</taxon>
        <taxon>Bionectriaceae</taxon>
        <taxon>Clonostachys</taxon>
    </lineage>
</organism>